<gene>
    <name evidence="1" type="ORF">LCGC14_2113960</name>
</gene>
<organism evidence="1">
    <name type="scientific">marine sediment metagenome</name>
    <dbReference type="NCBI Taxonomy" id="412755"/>
    <lineage>
        <taxon>unclassified sequences</taxon>
        <taxon>metagenomes</taxon>
        <taxon>ecological metagenomes</taxon>
    </lineage>
</organism>
<feature type="non-terminal residue" evidence="1">
    <location>
        <position position="1"/>
    </location>
</feature>
<evidence type="ECO:0000313" key="1">
    <source>
        <dbReference type="EMBL" id="KKL69533.1"/>
    </source>
</evidence>
<sequence length="40" mass="4398">FVDQFTADCATPEEVRATLSRLPMACKKQSKNGKINAKEA</sequence>
<proteinExistence type="predicted"/>
<name>A0A0F9E690_9ZZZZ</name>
<protein>
    <submittedName>
        <fullName evidence="1">Uncharacterized protein</fullName>
    </submittedName>
</protein>
<dbReference type="AlphaFoldDB" id="A0A0F9E690"/>
<dbReference type="EMBL" id="LAZR01026181">
    <property type="protein sequence ID" value="KKL69533.1"/>
    <property type="molecule type" value="Genomic_DNA"/>
</dbReference>
<accession>A0A0F9E690</accession>
<comment type="caution">
    <text evidence="1">The sequence shown here is derived from an EMBL/GenBank/DDBJ whole genome shotgun (WGS) entry which is preliminary data.</text>
</comment>
<reference evidence="1" key="1">
    <citation type="journal article" date="2015" name="Nature">
        <title>Complex archaea that bridge the gap between prokaryotes and eukaryotes.</title>
        <authorList>
            <person name="Spang A."/>
            <person name="Saw J.H."/>
            <person name="Jorgensen S.L."/>
            <person name="Zaremba-Niedzwiedzka K."/>
            <person name="Martijn J."/>
            <person name="Lind A.E."/>
            <person name="van Eijk R."/>
            <person name="Schleper C."/>
            <person name="Guy L."/>
            <person name="Ettema T.J."/>
        </authorList>
    </citation>
    <scope>NUCLEOTIDE SEQUENCE</scope>
</reference>